<keyword evidence="4" id="KW-0677">Repeat</keyword>
<dbReference type="Proteomes" id="UP000008037">
    <property type="component" value="Chromosome"/>
</dbReference>
<dbReference type="InterPro" id="IPR017900">
    <property type="entry name" value="4Fe4S_Fe_S_CS"/>
</dbReference>
<sequence length="179" mass="19807">MPIDPEFPRKHEVIGKHQHADGEHFHFVWGPGRSDAETSTNEEVQAAYKARGEEYMPLGVHGTMVAVDWDSCIADGACIEACPVQVFQWYRTEQDVPAIQMQNATSAGTGSTVKEERKDYTDKSDPIREHDCIWCMACVSVCPPQAIKVDQSNLEFHEKASGTFNEALAKGSAPPPHAH</sequence>
<name>K0IEN5_NITGG</name>
<dbReference type="KEGG" id="nga:Ngar_c28970"/>
<dbReference type="GO" id="GO:0016491">
    <property type="term" value="F:oxidoreductase activity"/>
    <property type="evidence" value="ECO:0007669"/>
    <property type="project" value="UniProtKB-ARBA"/>
</dbReference>
<keyword evidence="6" id="KW-0408">Iron</keyword>
<evidence type="ECO:0000256" key="6">
    <source>
        <dbReference type="ARBA" id="ARBA00023004"/>
    </source>
</evidence>
<evidence type="ECO:0000313" key="10">
    <source>
        <dbReference type="Proteomes" id="UP000008037"/>
    </source>
</evidence>
<keyword evidence="2" id="KW-0004">4Fe-4S</keyword>
<dbReference type="GeneID" id="87023412"/>
<dbReference type="HOGENOM" id="CLU_1507315_0_0_2"/>
<evidence type="ECO:0000256" key="5">
    <source>
        <dbReference type="ARBA" id="ARBA00022982"/>
    </source>
</evidence>
<reference evidence="9 10" key="1">
    <citation type="journal article" date="2012" name="Environ. Microbiol.">
        <title>The genome of the ammonia-oxidizing Candidatus Nitrososphaera gargensis: insights into metabolic versatility and environmental adaptations.</title>
        <authorList>
            <person name="Spang A."/>
            <person name="Poehlein A."/>
            <person name="Offre P."/>
            <person name="Zumbragel S."/>
            <person name="Haider S."/>
            <person name="Rychlik N."/>
            <person name="Nowka B."/>
            <person name="Schmeisser C."/>
            <person name="Lebedeva E.V."/>
            <person name="Rattei T."/>
            <person name="Bohm C."/>
            <person name="Schmid M."/>
            <person name="Galushko A."/>
            <person name="Hatzenpichler R."/>
            <person name="Weinmaier T."/>
            <person name="Daniel R."/>
            <person name="Schleper C."/>
            <person name="Spieck E."/>
            <person name="Streit W."/>
            <person name="Wagner M."/>
        </authorList>
    </citation>
    <scope>NUCLEOTIDE SEQUENCE [LARGE SCALE GENOMIC DNA]</scope>
    <source>
        <strain evidence="10">Ga9.2</strain>
    </source>
</reference>
<dbReference type="STRING" id="1237085.Ngar_c28970"/>
<dbReference type="AlphaFoldDB" id="K0IEN5"/>
<dbReference type="RefSeq" id="WP_015020350.1">
    <property type="nucleotide sequence ID" value="NC_018719.1"/>
</dbReference>
<feature type="domain" description="4Fe-4S ferredoxin-type" evidence="8">
    <location>
        <begin position="123"/>
        <end position="152"/>
    </location>
</feature>
<dbReference type="InterPro" id="IPR050572">
    <property type="entry name" value="Fe-S_Ferredoxin"/>
</dbReference>
<dbReference type="PANTHER" id="PTHR43687">
    <property type="entry name" value="ADENYLYLSULFATE REDUCTASE, BETA SUBUNIT"/>
    <property type="match status" value="1"/>
</dbReference>
<evidence type="ECO:0000256" key="3">
    <source>
        <dbReference type="ARBA" id="ARBA00022723"/>
    </source>
</evidence>
<evidence type="ECO:0000259" key="8">
    <source>
        <dbReference type="PROSITE" id="PS51379"/>
    </source>
</evidence>
<dbReference type="Pfam" id="PF13187">
    <property type="entry name" value="Fer4_9"/>
    <property type="match status" value="1"/>
</dbReference>
<dbReference type="OrthoDB" id="23833at2157"/>
<dbReference type="EMBL" id="CP002408">
    <property type="protein sequence ID" value="AFU59816.1"/>
    <property type="molecule type" value="Genomic_DNA"/>
</dbReference>
<dbReference type="InParanoid" id="K0IEN5"/>
<evidence type="ECO:0000256" key="7">
    <source>
        <dbReference type="ARBA" id="ARBA00023014"/>
    </source>
</evidence>
<keyword evidence="7" id="KW-0411">Iron-sulfur</keyword>
<protein>
    <submittedName>
        <fullName evidence="9">Putative 4Fe-4S ferredoxin iron-sulfur binding domain protein</fullName>
    </submittedName>
</protein>
<evidence type="ECO:0000256" key="4">
    <source>
        <dbReference type="ARBA" id="ARBA00022737"/>
    </source>
</evidence>
<evidence type="ECO:0000256" key="2">
    <source>
        <dbReference type="ARBA" id="ARBA00022485"/>
    </source>
</evidence>
<evidence type="ECO:0000313" key="9">
    <source>
        <dbReference type="EMBL" id="AFU59816.1"/>
    </source>
</evidence>
<dbReference type="GO" id="GO:0051539">
    <property type="term" value="F:4 iron, 4 sulfur cluster binding"/>
    <property type="evidence" value="ECO:0007669"/>
    <property type="project" value="UniProtKB-KW"/>
</dbReference>
<keyword evidence="5" id="KW-0249">Electron transport</keyword>
<dbReference type="InterPro" id="IPR017896">
    <property type="entry name" value="4Fe4S_Fe-S-bd"/>
</dbReference>
<keyword evidence="1" id="KW-0813">Transport</keyword>
<dbReference type="PROSITE" id="PS51379">
    <property type="entry name" value="4FE4S_FER_2"/>
    <property type="match status" value="2"/>
</dbReference>
<gene>
    <name evidence="9" type="ordered locus">Ngar_c28970</name>
</gene>
<keyword evidence="10" id="KW-1185">Reference proteome</keyword>
<accession>K0IEN5</accession>
<dbReference type="SUPFAM" id="SSF54862">
    <property type="entry name" value="4Fe-4S ferredoxins"/>
    <property type="match status" value="1"/>
</dbReference>
<dbReference type="PANTHER" id="PTHR43687:SF6">
    <property type="entry name" value="L-ASPARTATE SEMIALDEHYDE SULFURTRANSFERASE IRON-SULFUR SUBUNIT"/>
    <property type="match status" value="1"/>
</dbReference>
<dbReference type="Gene3D" id="3.30.70.20">
    <property type="match status" value="1"/>
</dbReference>
<dbReference type="PATRIC" id="fig|1237085.11.peg.2874"/>
<dbReference type="GO" id="GO:0046872">
    <property type="term" value="F:metal ion binding"/>
    <property type="evidence" value="ECO:0007669"/>
    <property type="project" value="UniProtKB-KW"/>
</dbReference>
<feature type="domain" description="4Fe-4S ferredoxin-type" evidence="8">
    <location>
        <begin position="63"/>
        <end position="92"/>
    </location>
</feature>
<proteinExistence type="predicted"/>
<dbReference type="BioCyc" id="CNIT1237085:G1324-2897-MONOMER"/>
<dbReference type="PROSITE" id="PS00198">
    <property type="entry name" value="4FE4S_FER_1"/>
    <property type="match status" value="1"/>
</dbReference>
<evidence type="ECO:0000256" key="1">
    <source>
        <dbReference type="ARBA" id="ARBA00022448"/>
    </source>
</evidence>
<keyword evidence="3" id="KW-0479">Metal-binding</keyword>
<organism evidence="9 10">
    <name type="scientific">Nitrososphaera gargensis (strain Ga9.2)</name>
    <dbReference type="NCBI Taxonomy" id="1237085"/>
    <lineage>
        <taxon>Archaea</taxon>
        <taxon>Nitrososphaerota</taxon>
        <taxon>Nitrososphaeria</taxon>
        <taxon>Nitrososphaerales</taxon>
        <taxon>Nitrososphaeraceae</taxon>
        <taxon>Nitrososphaera</taxon>
    </lineage>
</organism>